<dbReference type="OrthoDB" id="2960936at2759"/>
<keyword evidence="7" id="KW-0788">Thiol protease</keyword>
<dbReference type="Proteomes" id="UP000515163">
    <property type="component" value="Unplaced"/>
</dbReference>
<dbReference type="InterPro" id="IPR046792">
    <property type="entry name" value="Peptidase_C54_cat"/>
</dbReference>
<dbReference type="GO" id="GO:0000045">
    <property type="term" value="P:autophagosome assembly"/>
    <property type="evidence" value="ECO:0007669"/>
    <property type="project" value="TreeGrafter"/>
</dbReference>
<dbReference type="InParanoid" id="A0A6P8I3K5"/>
<feature type="compositionally biased region" description="Acidic residues" evidence="12">
    <location>
        <begin position="33"/>
        <end position="43"/>
    </location>
</feature>
<evidence type="ECO:0000256" key="3">
    <source>
        <dbReference type="ARBA" id="ARBA00022448"/>
    </source>
</evidence>
<keyword evidence="4 11" id="KW-0963">Cytoplasm</keyword>
<reference evidence="15" key="1">
    <citation type="submission" date="2025-08" db="UniProtKB">
        <authorList>
            <consortium name="RefSeq"/>
        </authorList>
    </citation>
    <scope>IDENTIFICATION</scope>
    <source>
        <tissue evidence="15">Tentacle</tissue>
    </source>
</reference>
<evidence type="ECO:0000256" key="1">
    <source>
        <dbReference type="ARBA" id="ARBA00004496"/>
    </source>
</evidence>
<dbReference type="GO" id="GO:0000423">
    <property type="term" value="P:mitophagy"/>
    <property type="evidence" value="ECO:0007669"/>
    <property type="project" value="TreeGrafter"/>
</dbReference>
<name>A0A6P8I3K5_ACTTE</name>
<dbReference type="GO" id="GO:0015031">
    <property type="term" value="P:protein transport"/>
    <property type="evidence" value="ECO:0007669"/>
    <property type="project" value="UniProtKB-KW"/>
</dbReference>
<evidence type="ECO:0000256" key="10">
    <source>
        <dbReference type="ARBA" id="ARBA00029362"/>
    </source>
</evidence>
<protein>
    <recommendedName>
        <fullName evidence="11">Cysteine protease</fullName>
        <ecNumber evidence="11">3.4.22.-</ecNumber>
    </recommendedName>
</protein>
<evidence type="ECO:0000256" key="8">
    <source>
        <dbReference type="ARBA" id="ARBA00022927"/>
    </source>
</evidence>
<feature type="region of interest" description="Disordered" evidence="12">
    <location>
        <begin position="1"/>
        <end position="43"/>
    </location>
</feature>
<dbReference type="EC" id="3.4.22.-" evidence="11"/>
<feature type="region of interest" description="Disordered" evidence="12">
    <location>
        <begin position="432"/>
        <end position="451"/>
    </location>
</feature>
<comment type="function">
    <text evidence="11">Cysteine protease that plays a key role in autophagy by mediating both proteolytic activation and delipidation of ATG8 family proteins.</text>
</comment>
<keyword evidence="3" id="KW-0813">Transport</keyword>
<evidence type="ECO:0000256" key="5">
    <source>
        <dbReference type="ARBA" id="ARBA00022670"/>
    </source>
</evidence>
<comment type="catalytic activity">
    <reaction evidence="10">
        <text>[protein]-C-terminal L-amino acid-glycyl-phosphatidylethanolamide + H2O = [protein]-C-terminal L-amino acid-glycine + a 1,2-diacyl-sn-glycero-3-phosphoethanolamine</text>
        <dbReference type="Rhea" id="RHEA:67548"/>
        <dbReference type="Rhea" id="RHEA-COMP:17323"/>
        <dbReference type="Rhea" id="RHEA-COMP:17324"/>
        <dbReference type="ChEBI" id="CHEBI:15377"/>
        <dbReference type="ChEBI" id="CHEBI:64612"/>
        <dbReference type="ChEBI" id="CHEBI:172940"/>
        <dbReference type="ChEBI" id="CHEBI:172941"/>
    </reaction>
    <physiologicalReaction direction="left-to-right" evidence="10">
        <dbReference type="Rhea" id="RHEA:67549"/>
    </physiologicalReaction>
</comment>
<keyword evidence="14" id="KW-1185">Reference proteome</keyword>
<gene>
    <name evidence="15" type="primary">LOC116298188</name>
</gene>
<accession>A0A6P8I3K5</accession>
<evidence type="ECO:0000256" key="11">
    <source>
        <dbReference type="RuleBase" id="RU363115"/>
    </source>
</evidence>
<evidence type="ECO:0000313" key="15">
    <source>
        <dbReference type="RefSeq" id="XP_031562428.1"/>
    </source>
</evidence>
<keyword evidence="5 11" id="KW-0645">Protease</keyword>
<comment type="similarity">
    <text evidence="2 11">Belongs to the peptidase C54 family.</text>
</comment>
<dbReference type="FunCoup" id="A0A6P8I3K5">
    <property type="interactions" value="1070"/>
</dbReference>
<keyword evidence="9 11" id="KW-0072">Autophagy</keyword>
<dbReference type="GO" id="GO:0034727">
    <property type="term" value="P:piecemeal microautophagy of the nucleus"/>
    <property type="evidence" value="ECO:0007669"/>
    <property type="project" value="TreeGrafter"/>
</dbReference>
<comment type="subcellular location">
    <subcellularLocation>
        <location evidence="1 11">Cytoplasm</location>
    </subcellularLocation>
</comment>
<dbReference type="SUPFAM" id="SSF54001">
    <property type="entry name" value="Cysteine proteinases"/>
    <property type="match status" value="1"/>
</dbReference>
<evidence type="ECO:0000256" key="12">
    <source>
        <dbReference type="SAM" id="MobiDB-lite"/>
    </source>
</evidence>
<dbReference type="GeneID" id="116298188"/>
<keyword evidence="6 11" id="KW-0378">Hydrolase</keyword>
<dbReference type="InterPro" id="IPR005078">
    <property type="entry name" value="Peptidase_C54"/>
</dbReference>
<evidence type="ECO:0000256" key="4">
    <source>
        <dbReference type="ARBA" id="ARBA00022490"/>
    </source>
</evidence>
<evidence type="ECO:0000256" key="2">
    <source>
        <dbReference type="ARBA" id="ARBA00010958"/>
    </source>
</evidence>
<evidence type="ECO:0000256" key="7">
    <source>
        <dbReference type="ARBA" id="ARBA00022807"/>
    </source>
</evidence>
<dbReference type="GO" id="GO:0035973">
    <property type="term" value="P:aggrephagy"/>
    <property type="evidence" value="ECO:0007669"/>
    <property type="project" value="TreeGrafter"/>
</dbReference>
<dbReference type="RefSeq" id="XP_031562428.1">
    <property type="nucleotide sequence ID" value="XM_031706568.1"/>
</dbReference>
<organism evidence="14 15">
    <name type="scientific">Actinia tenebrosa</name>
    <name type="common">Australian red waratah sea anemone</name>
    <dbReference type="NCBI Taxonomy" id="6105"/>
    <lineage>
        <taxon>Eukaryota</taxon>
        <taxon>Metazoa</taxon>
        <taxon>Cnidaria</taxon>
        <taxon>Anthozoa</taxon>
        <taxon>Hexacorallia</taxon>
        <taxon>Actiniaria</taxon>
        <taxon>Actiniidae</taxon>
        <taxon>Actinia</taxon>
    </lineage>
</organism>
<dbReference type="PANTHER" id="PTHR22624:SF52">
    <property type="entry name" value="CYSTEINE PROTEASE"/>
    <property type="match status" value="1"/>
</dbReference>
<feature type="compositionally biased region" description="Basic and acidic residues" evidence="12">
    <location>
        <begin position="432"/>
        <end position="445"/>
    </location>
</feature>
<dbReference type="AlphaFoldDB" id="A0A6P8I3K5"/>
<evidence type="ECO:0000259" key="13">
    <source>
        <dbReference type="Pfam" id="PF03416"/>
    </source>
</evidence>
<evidence type="ECO:0000256" key="9">
    <source>
        <dbReference type="ARBA" id="ARBA00023006"/>
    </source>
</evidence>
<evidence type="ECO:0000313" key="14">
    <source>
        <dbReference type="Proteomes" id="UP000515163"/>
    </source>
</evidence>
<feature type="domain" description="Peptidase C54 catalytic" evidence="13">
    <location>
        <begin position="107"/>
        <end position="388"/>
    </location>
</feature>
<sequence>MAADASAFNKKAKSPSKAGHQFSFLRQKAPEDKEGDDEDDDDLFDSEKLKTRLMSAWNNMRYGLSIPSKSTFNEDSPIWLLGRCYHAKNYEFCTSETKERCKILSMDEFKQHFMSLIWLTYRREFTQLNGSTLTSDCGWGCMLRSGQMMLASGLIFHFLKKDWRVTGRCNSTEQDHYYRNILRFFGDHDDEERSPFSLHRLVLFGQHAGKQAGDWYGPSSVAHILKKAMDTATHPLLHDINIYVAQDCTVYKEEVEYVCTNCRMHQGKCNRNGEWQSVIILVPVRLGGEAMNSIYIPCVKALFTLDQCIGIIGGRPKHSLYFVGFQEDKMIHLDPHYCQPFVDMKQKDFASESFHCPHPRKMSIKKMDPSCTIGFYCSSKKDFESFCAHASEILKPPMQKGDYPMFIFADKRTPMAPEASVRAVRYSESFTDHKYPPETDHDHKMLSRSPATEEYVLL</sequence>
<keyword evidence="8 11" id="KW-0653">Protein transport</keyword>
<dbReference type="Pfam" id="PF03416">
    <property type="entry name" value="Peptidase_C54"/>
    <property type="match status" value="1"/>
</dbReference>
<dbReference type="KEGG" id="aten:116298188"/>
<dbReference type="GO" id="GO:0005737">
    <property type="term" value="C:cytoplasm"/>
    <property type="evidence" value="ECO:0007669"/>
    <property type="project" value="UniProtKB-SubCell"/>
</dbReference>
<dbReference type="GO" id="GO:0004197">
    <property type="term" value="F:cysteine-type endopeptidase activity"/>
    <property type="evidence" value="ECO:0007669"/>
    <property type="project" value="TreeGrafter"/>
</dbReference>
<dbReference type="InterPro" id="IPR038765">
    <property type="entry name" value="Papain-like_cys_pep_sf"/>
</dbReference>
<evidence type="ECO:0000256" key="6">
    <source>
        <dbReference type="ARBA" id="ARBA00022801"/>
    </source>
</evidence>
<dbReference type="PANTHER" id="PTHR22624">
    <property type="entry name" value="CYSTEINE PROTEASE ATG4"/>
    <property type="match status" value="1"/>
</dbReference>
<dbReference type="GO" id="GO:0016485">
    <property type="term" value="P:protein processing"/>
    <property type="evidence" value="ECO:0007669"/>
    <property type="project" value="TreeGrafter"/>
</dbReference>
<dbReference type="GO" id="GO:0019786">
    <property type="term" value="F:protein-phosphatidylethanolamide deconjugating activity"/>
    <property type="evidence" value="ECO:0007669"/>
    <property type="project" value="InterPro"/>
</dbReference>
<proteinExistence type="inferred from homology"/>